<evidence type="ECO:0000259" key="1">
    <source>
        <dbReference type="Pfam" id="PF01551"/>
    </source>
</evidence>
<reference evidence="2" key="1">
    <citation type="submission" date="2022-09" db="EMBL/GenBank/DDBJ databases">
        <authorList>
            <person name="Yuan C."/>
            <person name="Ke Z."/>
        </authorList>
    </citation>
    <scope>NUCLEOTIDE SEQUENCE</scope>
    <source>
        <strain evidence="2">LB-8</strain>
    </source>
</reference>
<dbReference type="InterPro" id="IPR050570">
    <property type="entry name" value="Cell_wall_metabolism_enzyme"/>
</dbReference>
<dbReference type="CDD" id="cd12797">
    <property type="entry name" value="M23_peptidase"/>
    <property type="match status" value="1"/>
</dbReference>
<name>A0A9X3B9R6_9BACT</name>
<sequence>MTMLEQILVENRAYFHPVVPLQPGKDKLVQLHFTQENRALTEDVLGNTNKFTDYINATLEKADARFGIGGYGEYRTIYSRSEIFGSAQGQSEPRRFHLGIDIWGKPCTHVMAPLDGFVHSFAFRESFGDYGAVIILTHQLDGYSFYTLYGHLSLASIKNLQEGARIKKGEVFAEFGIPQENGSWPPHLHFQIIKDLEGMKGDYPGVCRYSEKEKYLSNCPNPDMILCLNQFLPQENN</sequence>
<comment type="caution">
    <text evidence="2">The sequence shown here is derived from an EMBL/GenBank/DDBJ whole genome shotgun (WGS) entry which is preliminary data.</text>
</comment>
<dbReference type="PANTHER" id="PTHR21666">
    <property type="entry name" value="PEPTIDASE-RELATED"/>
    <property type="match status" value="1"/>
</dbReference>
<keyword evidence="3" id="KW-1185">Reference proteome</keyword>
<evidence type="ECO:0000313" key="3">
    <source>
        <dbReference type="Proteomes" id="UP001155483"/>
    </source>
</evidence>
<dbReference type="InterPro" id="IPR011055">
    <property type="entry name" value="Dup_hybrid_motif"/>
</dbReference>
<gene>
    <name evidence="2" type="ORF">OCK74_24815</name>
</gene>
<reference evidence="2" key="2">
    <citation type="submission" date="2023-04" db="EMBL/GenBank/DDBJ databases">
        <title>Paracnuella aquatica gen. nov., sp. nov., a member of the family Chitinophagaceae isolated from a hot spring.</title>
        <authorList>
            <person name="Wang C."/>
        </authorList>
    </citation>
    <scope>NUCLEOTIDE SEQUENCE</scope>
    <source>
        <strain evidence="2">LB-8</strain>
    </source>
</reference>
<proteinExistence type="predicted"/>
<protein>
    <submittedName>
        <fullName evidence="2">Peptidoglycan DD-metalloendopeptidase family protein</fullName>
    </submittedName>
</protein>
<feature type="domain" description="M23ase beta-sheet core" evidence="1">
    <location>
        <begin position="95"/>
        <end position="195"/>
    </location>
</feature>
<evidence type="ECO:0000313" key="2">
    <source>
        <dbReference type="EMBL" id="MCU7552365.1"/>
    </source>
</evidence>
<dbReference type="GO" id="GO:0004222">
    <property type="term" value="F:metalloendopeptidase activity"/>
    <property type="evidence" value="ECO:0007669"/>
    <property type="project" value="TreeGrafter"/>
</dbReference>
<dbReference type="EMBL" id="JAOTIF010000033">
    <property type="protein sequence ID" value="MCU7552365.1"/>
    <property type="molecule type" value="Genomic_DNA"/>
</dbReference>
<dbReference type="Pfam" id="PF01551">
    <property type="entry name" value="Peptidase_M23"/>
    <property type="match status" value="1"/>
</dbReference>
<dbReference type="AlphaFoldDB" id="A0A9X3B9R6"/>
<dbReference type="RefSeq" id="WP_279299802.1">
    <property type="nucleotide sequence ID" value="NZ_JAOTIF010000033.1"/>
</dbReference>
<accession>A0A9X3B9R6</accession>
<dbReference type="Proteomes" id="UP001155483">
    <property type="component" value="Unassembled WGS sequence"/>
</dbReference>
<dbReference type="InterPro" id="IPR016047">
    <property type="entry name" value="M23ase_b-sheet_dom"/>
</dbReference>
<dbReference type="SUPFAM" id="SSF51261">
    <property type="entry name" value="Duplicated hybrid motif"/>
    <property type="match status" value="1"/>
</dbReference>
<dbReference type="Gene3D" id="2.70.70.10">
    <property type="entry name" value="Glucose Permease (Domain IIA)"/>
    <property type="match status" value="1"/>
</dbReference>
<dbReference type="PANTHER" id="PTHR21666:SF270">
    <property type="entry name" value="MUREIN HYDROLASE ACTIVATOR ENVC"/>
    <property type="match status" value="1"/>
</dbReference>
<organism evidence="2 3">
    <name type="scientific">Paraflavisolibacter caeni</name>
    <dbReference type="NCBI Taxonomy" id="2982496"/>
    <lineage>
        <taxon>Bacteria</taxon>
        <taxon>Pseudomonadati</taxon>
        <taxon>Bacteroidota</taxon>
        <taxon>Chitinophagia</taxon>
        <taxon>Chitinophagales</taxon>
        <taxon>Chitinophagaceae</taxon>
        <taxon>Paraflavisolibacter</taxon>
    </lineage>
</organism>